<evidence type="ECO:0000313" key="2">
    <source>
        <dbReference type="EMBL" id="KDR30465.1"/>
    </source>
</evidence>
<keyword evidence="3" id="KW-1185">Reference proteome</keyword>
<organism evidence="2 3">
    <name type="scientific">Caballeronia zhejiangensis</name>
    <dbReference type="NCBI Taxonomy" id="871203"/>
    <lineage>
        <taxon>Bacteria</taxon>
        <taxon>Pseudomonadati</taxon>
        <taxon>Pseudomonadota</taxon>
        <taxon>Betaproteobacteria</taxon>
        <taxon>Burkholderiales</taxon>
        <taxon>Burkholderiaceae</taxon>
        <taxon>Caballeronia</taxon>
    </lineage>
</organism>
<keyword evidence="1" id="KW-0732">Signal</keyword>
<proteinExistence type="predicted"/>
<accession>A0A656QPB4</accession>
<sequence>MHRSHSIPGALALAASFFVLFAATASAAAPHATESLPDARILSAAPFVFHGDRHIFSRMSVEPSDSRIFMPVETIRNLSEPRLSQVSFKRTSTI</sequence>
<evidence type="ECO:0000256" key="1">
    <source>
        <dbReference type="SAM" id="SignalP"/>
    </source>
</evidence>
<dbReference type="AlphaFoldDB" id="A0A656QPB4"/>
<protein>
    <submittedName>
        <fullName evidence="2">Uncharacterized protein</fullName>
    </submittedName>
</protein>
<evidence type="ECO:0000313" key="3">
    <source>
        <dbReference type="Proteomes" id="UP000027451"/>
    </source>
</evidence>
<comment type="caution">
    <text evidence="2">The sequence shown here is derived from an EMBL/GenBank/DDBJ whole genome shotgun (WGS) entry which is preliminary data.</text>
</comment>
<feature type="signal peptide" evidence="1">
    <location>
        <begin position="1"/>
        <end position="27"/>
    </location>
</feature>
<dbReference type="Proteomes" id="UP000027451">
    <property type="component" value="Unassembled WGS sequence"/>
</dbReference>
<dbReference type="EMBL" id="JFHD01000009">
    <property type="protein sequence ID" value="KDR30465.1"/>
    <property type="molecule type" value="Genomic_DNA"/>
</dbReference>
<name>A0A656QPB4_9BURK</name>
<gene>
    <name evidence="2" type="ORF">BG60_37995</name>
</gene>
<feature type="chain" id="PRO_5025018339" evidence="1">
    <location>
        <begin position="28"/>
        <end position="94"/>
    </location>
</feature>
<reference evidence="2 3" key="1">
    <citation type="submission" date="2014-03" db="EMBL/GenBank/DDBJ databases">
        <title>Draft Genome Sequences of Four Burkholderia Strains.</title>
        <authorList>
            <person name="Liu X.Y."/>
            <person name="Li C.X."/>
            <person name="Xu J.H."/>
        </authorList>
    </citation>
    <scope>NUCLEOTIDE SEQUENCE [LARGE SCALE GENOMIC DNA]</scope>
    <source>
        <strain evidence="2 3">OP-1</strain>
    </source>
</reference>